<keyword evidence="5 9" id="KW-1003">Cell membrane</keyword>
<proteinExistence type="inferred from homology"/>
<sequence length="598" mass="66645">MDNKATNNNNSKATTRLWRRQGTGTSVASLGQPMVWLAGGMLALCSVMIIALILLVVVRGMATFWPGAIASYHTVDGQIVTGEVTRSSTYEPRPELIDTLPPEAQERARQLLAANDGLAERVLVRTGNYELDNSHFAWVSNYTIERMEKPEWFVVMERLTWGRFYGVPTAFYVDGELVADTPADVWREFERHHGDIRKRWQQRRTLESKAIGRINHQQESARLELRGAEIAAQQARLNHGVRSEQYLQAQAVFERQQQRFNQVEAEFERRYADIREEIVALNQENERYQIRLMTVNGQEKSMGMAEVVRAYPANQLSLLGRIGVYLDRWQEFLLDDPREANSEGGVFPAIFGTVVMTLIMVVFVVPFGVLAALYLREYAKAGPLVSVIRIAVNNLAGVPSIVYGVFGLGFFCYLVGGSIDQLFFSEKLPNPTFGTGGILWASLTLALLTLPVVIVATEEALAAVPGSMREGSYASGASKWQTIQRIVLPRAMPGIMTGMILAMARGAGEVAPLMLVGAVKLAPELPIDSIAPFVHLERSFMHLGFHIYDLGFQSQNSEAAIPMVFTTTLLLILIITLLNVGAIWLRNRLRRKFVVSAV</sequence>
<evidence type="ECO:0000256" key="1">
    <source>
        <dbReference type="ARBA" id="ARBA00004651"/>
    </source>
</evidence>
<dbReference type="InterPro" id="IPR035906">
    <property type="entry name" value="MetI-like_sf"/>
</dbReference>
<dbReference type="SUPFAM" id="SSF161098">
    <property type="entry name" value="MetI-like"/>
    <property type="match status" value="1"/>
</dbReference>
<evidence type="ECO:0000256" key="6">
    <source>
        <dbReference type="ARBA" id="ARBA00022692"/>
    </source>
</evidence>
<dbReference type="PANTHER" id="PTHR43470:SF6">
    <property type="entry name" value="PHOSPHATE TRANSPORT SYSTEM PERMEASE PROTEIN PSTA"/>
    <property type="match status" value="1"/>
</dbReference>
<keyword evidence="10" id="KW-0175">Coiled coil</keyword>
<evidence type="ECO:0000256" key="9">
    <source>
        <dbReference type="RuleBase" id="RU363043"/>
    </source>
</evidence>
<comment type="caution">
    <text evidence="12">The sequence shown here is derived from an EMBL/GenBank/DDBJ whole genome shotgun (WGS) entry which is preliminary data.</text>
</comment>
<dbReference type="GO" id="GO:0005886">
    <property type="term" value="C:plasma membrane"/>
    <property type="evidence" value="ECO:0007669"/>
    <property type="project" value="UniProtKB-SubCell"/>
</dbReference>
<dbReference type="Gene3D" id="1.10.3720.10">
    <property type="entry name" value="MetI-like"/>
    <property type="match status" value="1"/>
</dbReference>
<keyword evidence="8 9" id="KW-0472">Membrane</keyword>
<evidence type="ECO:0000259" key="11">
    <source>
        <dbReference type="PROSITE" id="PS50928"/>
    </source>
</evidence>
<evidence type="ECO:0000256" key="4">
    <source>
        <dbReference type="ARBA" id="ARBA00022448"/>
    </source>
</evidence>
<dbReference type="AlphaFoldDB" id="A0A8J6URJ8"/>
<evidence type="ECO:0000256" key="7">
    <source>
        <dbReference type="ARBA" id="ARBA00022989"/>
    </source>
</evidence>
<dbReference type="EMBL" id="JACWUN010000016">
    <property type="protein sequence ID" value="MBD1401491.1"/>
    <property type="molecule type" value="Genomic_DNA"/>
</dbReference>
<gene>
    <name evidence="12" type="primary">pstA</name>
    <name evidence="12" type="ORF">ICT70_12535</name>
</gene>
<feature type="coiled-coil region" evidence="10">
    <location>
        <begin position="264"/>
        <end position="291"/>
    </location>
</feature>
<dbReference type="InterPro" id="IPR005672">
    <property type="entry name" value="Phosphate_PstA"/>
</dbReference>
<evidence type="ECO:0000256" key="10">
    <source>
        <dbReference type="SAM" id="Coils"/>
    </source>
</evidence>
<feature type="domain" description="ABC transmembrane type-1" evidence="11">
    <location>
        <begin position="350"/>
        <end position="582"/>
    </location>
</feature>
<dbReference type="PANTHER" id="PTHR43470">
    <property type="entry name" value="PHOSPHATE TRANSPORT SYSTEM PERMEASE PROTEIN PSTA-RELATED"/>
    <property type="match status" value="1"/>
</dbReference>
<dbReference type="GO" id="GO:0035435">
    <property type="term" value="P:phosphate ion transmembrane transport"/>
    <property type="evidence" value="ECO:0007669"/>
    <property type="project" value="InterPro"/>
</dbReference>
<feature type="transmembrane region" description="Helical" evidence="9">
    <location>
        <begin position="437"/>
        <end position="457"/>
    </location>
</feature>
<keyword evidence="13" id="KW-1185">Reference proteome</keyword>
<evidence type="ECO:0000256" key="8">
    <source>
        <dbReference type="ARBA" id="ARBA00023136"/>
    </source>
</evidence>
<comment type="subcellular location">
    <subcellularLocation>
        <location evidence="1 9">Cell membrane</location>
        <topology evidence="1 9">Multi-pass membrane protein</topology>
    </subcellularLocation>
</comment>
<feature type="transmembrane region" description="Helical" evidence="9">
    <location>
        <begin position="34"/>
        <end position="58"/>
    </location>
</feature>
<dbReference type="Pfam" id="PF00528">
    <property type="entry name" value="BPD_transp_1"/>
    <property type="match status" value="1"/>
</dbReference>
<keyword evidence="7 9" id="KW-1133">Transmembrane helix</keyword>
<evidence type="ECO:0000313" key="12">
    <source>
        <dbReference type="EMBL" id="MBD1401491.1"/>
    </source>
</evidence>
<reference evidence="12" key="1">
    <citation type="submission" date="2020-09" db="EMBL/GenBank/DDBJ databases">
        <title>Pelobacter alkaliphilus sp. nov., a novel anaerobic arsenate-reducing bacterium from terrestrial mud volcano.</title>
        <authorList>
            <person name="Khomyakova M.A."/>
            <person name="Merkel A.Y."/>
            <person name="Slobodkin A.I."/>
        </authorList>
    </citation>
    <scope>NUCLEOTIDE SEQUENCE</scope>
    <source>
        <strain evidence="12">M08fum</strain>
    </source>
</reference>
<protein>
    <recommendedName>
        <fullName evidence="3 9">Phosphate transport system permease protein PstA</fullName>
    </recommendedName>
</protein>
<name>A0A8J6URJ8_9BACT</name>
<comment type="similarity">
    <text evidence="2 9">Belongs to the binding-protein-dependent transport system permease family. CysTW subfamily.</text>
</comment>
<organism evidence="12 13">
    <name type="scientific">Pelovirga terrestris</name>
    <dbReference type="NCBI Taxonomy" id="2771352"/>
    <lineage>
        <taxon>Bacteria</taxon>
        <taxon>Pseudomonadati</taxon>
        <taxon>Thermodesulfobacteriota</taxon>
        <taxon>Desulfuromonadia</taxon>
        <taxon>Geobacterales</taxon>
        <taxon>Geobacteraceae</taxon>
        <taxon>Pelovirga</taxon>
    </lineage>
</organism>
<keyword evidence="6 9" id="KW-0812">Transmembrane</keyword>
<accession>A0A8J6URJ8</accession>
<dbReference type="InterPro" id="IPR000515">
    <property type="entry name" value="MetI-like"/>
</dbReference>
<evidence type="ECO:0000256" key="2">
    <source>
        <dbReference type="ARBA" id="ARBA00007069"/>
    </source>
</evidence>
<dbReference type="Proteomes" id="UP000632828">
    <property type="component" value="Unassembled WGS sequence"/>
</dbReference>
<feature type="transmembrane region" description="Helical" evidence="9">
    <location>
        <begin position="559"/>
        <end position="585"/>
    </location>
</feature>
<dbReference type="NCBIfam" id="TIGR00974">
    <property type="entry name" value="3a0107s02c"/>
    <property type="match status" value="1"/>
</dbReference>
<evidence type="ECO:0000256" key="3">
    <source>
        <dbReference type="ARBA" id="ARBA00016864"/>
    </source>
</evidence>
<dbReference type="PROSITE" id="PS50928">
    <property type="entry name" value="ABC_TM1"/>
    <property type="match status" value="1"/>
</dbReference>
<keyword evidence="4" id="KW-0813">Transport</keyword>
<dbReference type="CDD" id="cd06261">
    <property type="entry name" value="TM_PBP2"/>
    <property type="match status" value="1"/>
</dbReference>
<evidence type="ECO:0000313" key="13">
    <source>
        <dbReference type="Proteomes" id="UP000632828"/>
    </source>
</evidence>
<comment type="caution">
    <text evidence="9">Lacks conserved residue(s) required for the propagation of feature annotation.</text>
</comment>
<dbReference type="RefSeq" id="WP_191157155.1">
    <property type="nucleotide sequence ID" value="NZ_JACWUN010000016.1"/>
</dbReference>
<feature type="transmembrane region" description="Helical" evidence="9">
    <location>
        <begin position="346"/>
        <end position="375"/>
    </location>
</feature>
<feature type="transmembrane region" description="Helical" evidence="9">
    <location>
        <begin position="395"/>
        <end position="416"/>
    </location>
</feature>
<dbReference type="GO" id="GO:0005315">
    <property type="term" value="F:phosphate transmembrane transporter activity"/>
    <property type="evidence" value="ECO:0007669"/>
    <property type="project" value="InterPro"/>
</dbReference>
<evidence type="ECO:0000256" key="5">
    <source>
        <dbReference type="ARBA" id="ARBA00022475"/>
    </source>
</evidence>